<keyword evidence="1" id="KW-0732">Signal</keyword>
<keyword evidence="3" id="KW-1185">Reference proteome</keyword>
<organism evidence="2 3">
    <name type="scientific">Clunio marinus</name>
    <dbReference type="NCBI Taxonomy" id="568069"/>
    <lineage>
        <taxon>Eukaryota</taxon>
        <taxon>Metazoa</taxon>
        <taxon>Ecdysozoa</taxon>
        <taxon>Arthropoda</taxon>
        <taxon>Hexapoda</taxon>
        <taxon>Insecta</taxon>
        <taxon>Pterygota</taxon>
        <taxon>Neoptera</taxon>
        <taxon>Endopterygota</taxon>
        <taxon>Diptera</taxon>
        <taxon>Nematocera</taxon>
        <taxon>Chironomoidea</taxon>
        <taxon>Chironomidae</taxon>
        <taxon>Clunio</taxon>
    </lineage>
</organism>
<protein>
    <submittedName>
        <fullName evidence="2">CLUMA_CG020425, isoform A</fullName>
    </submittedName>
</protein>
<accession>A0A1J1J4X8</accession>
<dbReference type="InterPro" id="IPR012674">
    <property type="entry name" value="Calycin"/>
</dbReference>
<dbReference type="Gene3D" id="2.40.128.20">
    <property type="match status" value="1"/>
</dbReference>
<dbReference type="Proteomes" id="UP000183832">
    <property type="component" value="Unassembled WGS sequence"/>
</dbReference>
<evidence type="ECO:0000313" key="2">
    <source>
        <dbReference type="EMBL" id="CRL07456.1"/>
    </source>
</evidence>
<proteinExistence type="predicted"/>
<dbReference type="OrthoDB" id="7799086at2759"/>
<name>A0A1J1J4X8_9DIPT</name>
<feature type="chain" id="PRO_5012068640" evidence="1">
    <location>
        <begin position="20"/>
        <end position="190"/>
    </location>
</feature>
<evidence type="ECO:0000256" key="1">
    <source>
        <dbReference type="SAM" id="SignalP"/>
    </source>
</evidence>
<gene>
    <name evidence="2" type="ORF">CLUMA_CG020425</name>
</gene>
<dbReference type="EMBL" id="CVRI01000072">
    <property type="protein sequence ID" value="CRL07456.1"/>
    <property type="molecule type" value="Genomic_DNA"/>
</dbReference>
<dbReference type="AlphaFoldDB" id="A0A1J1J4X8"/>
<sequence length="190" mass="21475">MNSLFLVGIILNIIKLYIAQYETCDLFEICSSNATVHPSELSGIYYMIQHVSKTFFVGTTCAYINISAPEQGTMPFKQHFAITEVVDGKQRVSDGHFYSNETHINTVHTALQIPTDGRFFSFNPDYFAYMSCLECGFFRRQGTGVFMHVWSRLVYPECIDMDPLIASLNACGIPSSLLVHVDHTNCEKKC</sequence>
<reference evidence="2 3" key="1">
    <citation type="submission" date="2015-04" db="EMBL/GenBank/DDBJ databases">
        <authorList>
            <person name="Syromyatnikov M.Y."/>
            <person name="Popov V.N."/>
        </authorList>
    </citation>
    <scope>NUCLEOTIDE SEQUENCE [LARGE SCALE GENOMIC DNA]</scope>
</reference>
<feature type="signal peptide" evidence="1">
    <location>
        <begin position="1"/>
        <end position="19"/>
    </location>
</feature>
<evidence type="ECO:0000313" key="3">
    <source>
        <dbReference type="Proteomes" id="UP000183832"/>
    </source>
</evidence>